<keyword evidence="1" id="KW-0472">Membrane</keyword>
<dbReference type="EMBL" id="JARK01001609">
    <property type="protein sequence ID" value="EYB86797.1"/>
    <property type="molecule type" value="Genomic_DNA"/>
</dbReference>
<protein>
    <submittedName>
        <fullName evidence="2">Uncharacterized protein</fullName>
    </submittedName>
</protein>
<organism evidence="2 3">
    <name type="scientific">Ancylostoma ceylanicum</name>
    <dbReference type="NCBI Taxonomy" id="53326"/>
    <lineage>
        <taxon>Eukaryota</taxon>
        <taxon>Metazoa</taxon>
        <taxon>Ecdysozoa</taxon>
        <taxon>Nematoda</taxon>
        <taxon>Chromadorea</taxon>
        <taxon>Rhabditida</taxon>
        <taxon>Rhabditina</taxon>
        <taxon>Rhabditomorpha</taxon>
        <taxon>Strongyloidea</taxon>
        <taxon>Ancylostomatidae</taxon>
        <taxon>Ancylostomatinae</taxon>
        <taxon>Ancylostoma</taxon>
    </lineage>
</organism>
<dbReference type="Proteomes" id="UP000024635">
    <property type="component" value="Unassembled WGS sequence"/>
</dbReference>
<gene>
    <name evidence="2" type="primary">Acey_s0273.g993</name>
    <name evidence="2" type="ORF">Y032_0273g993</name>
</gene>
<sequence length="107" mass="11916">MGSTLFASAPSYGKCENCREAIAPVQRSPRHRSLDRAAGGRDLNLIKSTYRLSIGSEHRQLSLLRVVLMVRSSLFITWFFSLVTFFTALVLFLSFPSIPFLSSPSST</sequence>
<reference evidence="3" key="1">
    <citation type="journal article" date="2015" name="Nat. Genet.">
        <title>The genome and transcriptome of the zoonotic hookworm Ancylostoma ceylanicum identify infection-specific gene families.</title>
        <authorList>
            <person name="Schwarz E.M."/>
            <person name="Hu Y."/>
            <person name="Antoshechkin I."/>
            <person name="Miller M.M."/>
            <person name="Sternberg P.W."/>
            <person name="Aroian R.V."/>
        </authorList>
    </citation>
    <scope>NUCLEOTIDE SEQUENCE</scope>
    <source>
        <strain evidence="3">HY135</strain>
    </source>
</reference>
<evidence type="ECO:0000313" key="3">
    <source>
        <dbReference type="Proteomes" id="UP000024635"/>
    </source>
</evidence>
<evidence type="ECO:0000256" key="1">
    <source>
        <dbReference type="SAM" id="Phobius"/>
    </source>
</evidence>
<comment type="caution">
    <text evidence="2">The sequence shown here is derived from an EMBL/GenBank/DDBJ whole genome shotgun (WGS) entry which is preliminary data.</text>
</comment>
<keyword evidence="3" id="KW-1185">Reference proteome</keyword>
<dbReference type="AlphaFoldDB" id="A0A016S8V6"/>
<proteinExistence type="predicted"/>
<name>A0A016S8V6_9BILA</name>
<accession>A0A016S8V6</accession>
<keyword evidence="1" id="KW-0812">Transmembrane</keyword>
<evidence type="ECO:0000313" key="2">
    <source>
        <dbReference type="EMBL" id="EYB86797.1"/>
    </source>
</evidence>
<feature type="transmembrane region" description="Helical" evidence="1">
    <location>
        <begin position="74"/>
        <end position="95"/>
    </location>
</feature>
<keyword evidence="1" id="KW-1133">Transmembrane helix</keyword>